<evidence type="ECO:0008006" key="5">
    <source>
        <dbReference type="Google" id="ProtNLM"/>
    </source>
</evidence>
<evidence type="ECO:0000256" key="1">
    <source>
        <dbReference type="SAM" id="MobiDB-lite"/>
    </source>
</evidence>
<protein>
    <recommendedName>
        <fullName evidence="5">Transmembrane protein</fullName>
    </recommendedName>
</protein>
<dbReference type="EMBL" id="LUHQ01000005">
    <property type="protein sequence ID" value="OAO94916.1"/>
    <property type="molecule type" value="Genomic_DNA"/>
</dbReference>
<accession>A0A178ULM3</accession>
<name>A0A178ULM3_ARATH</name>
<comment type="caution">
    <text evidence="3">The sequence shown here is derived from an EMBL/GenBank/DDBJ whole genome shotgun (WGS) entry which is preliminary data.</text>
</comment>
<dbReference type="ExpressionAtlas" id="A0A178ULM3">
    <property type="expression patterns" value="baseline and differential"/>
</dbReference>
<feature type="signal peptide" evidence="2">
    <location>
        <begin position="1"/>
        <end position="27"/>
    </location>
</feature>
<keyword evidence="2" id="KW-0732">Signal</keyword>
<reference evidence="4" key="1">
    <citation type="journal article" date="2016" name="Proc. Natl. Acad. Sci. U.S.A.">
        <title>Chromosome-level assembly of Arabidopsis thaliana Ler reveals the extent of translocation and inversion polymorphisms.</title>
        <authorList>
            <person name="Zapata L."/>
            <person name="Ding J."/>
            <person name="Willing E.M."/>
            <person name="Hartwig B."/>
            <person name="Bezdan D."/>
            <person name="Jiao W.B."/>
            <person name="Patel V."/>
            <person name="Velikkakam James G."/>
            <person name="Koornneef M."/>
            <person name="Ossowski S."/>
            <person name="Schneeberger K."/>
        </authorList>
    </citation>
    <scope>NUCLEOTIDE SEQUENCE [LARGE SCALE GENOMIC DNA]</scope>
    <source>
        <strain evidence="4">cv. Landsberg erecta</strain>
    </source>
</reference>
<sequence length="93" mass="9914">MGIKCYSKLRYVVVLVLLLSVFPCSLSQSAPSSVTGRRLMGIYMPNGGIIAGSSPSGQAPNINNNYHGRRLMFSEARPSKSKKGGGREPESPG</sequence>
<dbReference type="AlphaFoldDB" id="A0A178ULM3"/>
<evidence type="ECO:0000313" key="3">
    <source>
        <dbReference type="EMBL" id="OAO94916.1"/>
    </source>
</evidence>
<evidence type="ECO:0000256" key="2">
    <source>
        <dbReference type="SAM" id="SignalP"/>
    </source>
</evidence>
<evidence type="ECO:0000313" key="4">
    <source>
        <dbReference type="Proteomes" id="UP000078284"/>
    </source>
</evidence>
<feature type="chain" id="PRO_5008094085" description="Transmembrane protein" evidence="2">
    <location>
        <begin position="28"/>
        <end position="93"/>
    </location>
</feature>
<organism evidence="3 4">
    <name type="scientific">Arabidopsis thaliana</name>
    <name type="common">Mouse-ear cress</name>
    <dbReference type="NCBI Taxonomy" id="3702"/>
    <lineage>
        <taxon>Eukaryota</taxon>
        <taxon>Viridiplantae</taxon>
        <taxon>Streptophyta</taxon>
        <taxon>Embryophyta</taxon>
        <taxon>Tracheophyta</taxon>
        <taxon>Spermatophyta</taxon>
        <taxon>Magnoliopsida</taxon>
        <taxon>eudicotyledons</taxon>
        <taxon>Gunneridae</taxon>
        <taxon>Pentapetalae</taxon>
        <taxon>rosids</taxon>
        <taxon>malvids</taxon>
        <taxon>Brassicales</taxon>
        <taxon>Brassicaceae</taxon>
        <taxon>Camelineae</taxon>
        <taxon>Arabidopsis</taxon>
    </lineage>
</organism>
<feature type="region of interest" description="Disordered" evidence="1">
    <location>
        <begin position="73"/>
        <end position="93"/>
    </location>
</feature>
<proteinExistence type="predicted"/>
<dbReference type="Proteomes" id="UP000078284">
    <property type="component" value="Chromosome 5"/>
</dbReference>
<gene>
    <name evidence="3" type="ordered locus">AXX17_At5g42780</name>
</gene>